<keyword evidence="5" id="KW-0238">DNA-binding</keyword>
<comment type="similarity">
    <text evidence="1">Belongs to the Fur family.</text>
</comment>
<keyword evidence="8" id="KW-1185">Reference proteome</keyword>
<evidence type="ECO:0000256" key="6">
    <source>
        <dbReference type="ARBA" id="ARBA00023163"/>
    </source>
</evidence>
<dbReference type="InterPro" id="IPR043135">
    <property type="entry name" value="Fur_C"/>
</dbReference>
<dbReference type="PANTHER" id="PTHR33202">
    <property type="entry name" value="ZINC UPTAKE REGULATION PROTEIN"/>
    <property type="match status" value="1"/>
</dbReference>
<dbReference type="CDD" id="cd07153">
    <property type="entry name" value="Fur_like"/>
    <property type="match status" value="1"/>
</dbReference>
<gene>
    <name evidence="7" type="ORF">NE686_14670</name>
</gene>
<evidence type="ECO:0000256" key="4">
    <source>
        <dbReference type="ARBA" id="ARBA00023015"/>
    </source>
</evidence>
<dbReference type="Pfam" id="PF01475">
    <property type="entry name" value="FUR"/>
    <property type="match status" value="1"/>
</dbReference>
<dbReference type="InterPro" id="IPR036388">
    <property type="entry name" value="WH-like_DNA-bd_sf"/>
</dbReference>
<accession>A0ABT1SD34</accession>
<keyword evidence="2" id="KW-0678">Repressor</keyword>
<comment type="caution">
    <text evidence="7">The sequence shown here is derived from an EMBL/GenBank/DDBJ whole genome shotgun (WGS) entry which is preliminary data.</text>
</comment>
<evidence type="ECO:0000313" key="7">
    <source>
        <dbReference type="EMBL" id="MCQ4924344.1"/>
    </source>
</evidence>
<protein>
    <submittedName>
        <fullName evidence="7">Transcriptional repressor</fullName>
    </submittedName>
</protein>
<evidence type="ECO:0000256" key="1">
    <source>
        <dbReference type="ARBA" id="ARBA00007957"/>
    </source>
</evidence>
<evidence type="ECO:0000256" key="5">
    <source>
        <dbReference type="ARBA" id="ARBA00023125"/>
    </source>
</evidence>
<dbReference type="InterPro" id="IPR036390">
    <property type="entry name" value="WH_DNA-bd_sf"/>
</dbReference>
<evidence type="ECO:0000256" key="3">
    <source>
        <dbReference type="ARBA" id="ARBA00022833"/>
    </source>
</evidence>
<reference evidence="7 8" key="1">
    <citation type="submission" date="2022-06" db="EMBL/GenBank/DDBJ databases">
        <title>Isolation of gut microbiota from human fecal samples.</title>
        <authorList>
            <person name="Pamer E.G."/>
            <person name="Barat B."/>
            <person name="Waligurski E."/>
            <person name="Medina S."/>
            <person name="Paddock L."/>
            <person name="Mostad J."/>
        </authorList>
    </citation>
    <scope>NUCLEOTIDE SEQUENCE [LARGE SCALE GENOMIC DNA]</scope>
    <source>
        <strain evidence="7 8">DFI.7.95</strain>
    </source>
</reference>
<keyword evidence="6" id="KW-0804">Transcription</keyword>
<evidence type="ECO:0000256" key="2">
    <source>
        <dbReference type="ARBA" id="ARBA00022491"/>
    </source>
</evidence>
<dbReference type="Proteomes" id="UP001524478">
    <property type="component" value="Unassembled WGS sequence"/>
</dbReference>
<evidence type="ECO:0000313" key="8">
    <source>
        <dbReference type="Proteomes" id="UP001524478"/>
    </source>
</evidence>
<name>A0ABT1SD34_9FIRM</name>
<dbReference type="PANTHER" id="PTHR33202:SF8">
    <property type="entry name" value="PEROXIDE-RESPONSIVE REPRESSOR PERR"/>
    <property type="match status" value="1"/>
</dbReference>
<dbReference type="SUPFAM" id="SSF46785">
    <property type="entry name" value="Winged helix' DNA-binding domain"/>
    <property type="match status" value="1"/>
</dbReference>
<keyword evidence="3" id="KW-0862">Zinc</keyword>
<dbReference type="Gene3D" id="1.10.10.10">
    <property type="entry name" value="Winged helix-like DNA-binding domain superfamily/Winged helix DNA-binding domain"/>
    <property type="match status" value="1"/>
</dbReference>
<proteinExistence type="inferred from homology"/>
<dbReference type="RefSeq" id="WP_094903064.1">
    <property type="nucleotide sequence ID" value="NZ_JAHLOH010000047.1"/>
</dbReference>
<dbReference type="InterPro" id="IPR002481">
    <property type="entry name" value="FUR"/>
</dbReference>
<dbReference type="Gene3D" id="3.30.1490.190">
    <property type="match status" value="1"/>
</dbReference>
<keyword evidence="4" id="KW-0805">Transcription regulation</keyword>
<dbReference type="EMBL" id="JANGAC010000012">
    <property type="protein sequence ID" value="MCQ4924344.1"/>
    <property type="molecule type" value="Genomic_DNA"/>
</dbReference>
<organism evidence="7 8">
    <name type="scientific">Tissierella carlieri</name>
    <dbReference type="NCBI Taxonomy" id="689904"/>
    <lineage>
        <taxon>Bacteria</taxon>
        <taxon>Bacillati</taxon>
        <taxon>Bacillota</taxon>
        <taxon>Tissierellia</taxon>
        <taxon>Tissierellales</taxon>
        <taxon>Tissierellaceae</taxon>
        <taxon>Tissierella</taxon>
    </lineage>
</organism>
<sequence>MNTTFEELTNELKNRNIRLSHQRLKVLEYINNHKTHPTVDQIYTDLQKEVPTLSKTTIYNTLNALVNANLVRVITIEDNETRYDATTENHGHFKCESCGEIFDFNIDFDSLAAEGLGSFKVNHKDVYFKGICPKCIKKNNDI</sequence>